<dbReference type="InterPro" id="IPR035940">
    <property type="entry name" value="CAP_sf"/>
</dbReference>
<dbReference type="PANTHER" id="PTHR31157:SF1">
    <property type="entry name" value="SCP DOMAIN-CONTAINING PROTEIN"/>
    <property type="match status" value="1"/>
</dbReference>
<name>A0A5C5XGK7_9PLAN</name>
<protein>
    <submittedName>
        <fullName evidence="2">Cysteine-rich secretory protein family protein</fullName>
    </submittedName>
</protein>
<dbReference type="CDD" id="cd05379">
    <property type="entry name" value="CAP_bacterial"/>
    <property type="match status" value="2"/>
</dbReference>
<organism evidence="2 3">
    <name type="scientific">Rubinisphaera italica</name>
    <dbReference type="NCBI Taxonomy" id="2527969"/>
    <lineage>
        <taxon>Bacteria</taxon>
        <taxon>Pseudomonadati</taxon>
        <taxon>Planctomycetota</taxon>
        <taxon>Planctomycetia</taxon>
        <taxon>Planctomycetales</taxon>
        <taxon>Planctomycetaceae</taxon>
        <taxon>Rubinisphaera</taxon>
    </lineage>
</organism>
<evidence type="ECO:0000313" key="3">
    <source>
        <dbReference type="Proteomes" id="UP000316095"/>
    </source>
</evidence>
<gene>
    <name evidence="2" type="ORF">Pan54_22770</name>
</gene>
<sequence length="425" mass="46171">MRFTSSGLFVPLVMLSTALLTVVETRPVLAQGGELKVTSIEKQVLDLVNQEREKENVRLGKGPNDPSRLKPYLPNAKLFTIARNHAENMAQQNKVDHVLDGKNPINRAKAVGYPNFVGECVAGGQVDPAAAVLSWMNSPPHRSGLLSAKDKEAGIGNAQSADTTNVWCFVFGNSPESNNPPRLVVEATQPSTPSGAINVEYVNDTGSRLNVFTYNSKGTVVKSITSIKQGKSRKFEYAIGDRSTVYINLDQVVSDKRITQADAGKTYRFDKTSGSSKPNPTPPDTNLVISVEEKQMLDALNQLRALFNIPALKANSKLFDASRAHASHMARVERMSHELDGKTPNDRVKALDYPATVEEVYFGGGPGIDIVIETWKAKPALMTKILNQKFTEIGIGHATNPDASVWNINLGASPEANNPPTVIVK</sequence>
<dbReference type="InterPro" id="IPR014044">
    <property type="entry name" value="CAP_dom"/>
</dbReference>
<proteinExistence type="predicted"/>
<dbReference type="AlphaFoldDB" id="A0A5C5XGK7"/>
<dbReference type="Gene3D" id="3.40.33.10">
    <property type="entry name" value="CAP"/>
    <property type="match status" value="2"/>
</dbReference>
<dbReference type="RefSeq" id="WP_146503518.1">
    <property type="nucleotide sequence ID" value="NZ_SJPG01000001.1"/>
</dbReference>
<feature type="domain" description="SCP" evidence="1">
    <location>
        <begin position="297"/>
        <end position="405"/>
    </location>
</feature>
<dbReference type="Pfam" id="PF00188">
    <property type="entry name" value="CAP"/>
    <property type="match status" value="2"/>
</dbReference>
<dbReference type="Proteomes" id="UP000316095">
    <property type="component" value="Unassembled WGS sequence"/>
</dbReference>
<reference evidence="2 3" key="1">
    <citation type="submission" date="2019-02" db="EMBL/GenBank/DDBJ databases">
        <title>Deep-cultivation of Planctomycetes and their phenomic and genomic characterization uncovers novel biology.</title>
        <authorList>
            <person name="Wiegand S."/>
            <person name="Jogler M."/>
            <person name="Boedeker C."/>
            <person name="Pinto D."/>
            <person name="Vollmers J."/>
            <person name="Rivas-Marin E."/>
            <person name="Kohn T."/>
            <person name="Peeters S.H."/>
            <person name="Heuer A."/>
            <person name="Rast P."/>
            <person name="Oberbeckmann S."/>
            <person name="Bunk B."/>
            <person name="Jeske O."/>
            <person name="Meyerdierks A."/>
            <person name="Storesund J.E."/>
            <person name="Kallscheuer N."/>
            <person name="Luecker S."/>
            <person name="Lage O.M."/>
            <person name="Pohl T."/>
            <person name="Merkel B.J."/>
            <person name="Hornburger P."/>
            <person name="Mueller R.-W."/>
            <person name="Bruemmer F."/>
            <person name="Labrenz M."/>
            <person name="Spormann A.M."/>
            <person name="Op Den Camp H."/>
            <person name="Overmann J."/>
            <person name="Amann R."/>
            <person name="Jetten M.S.M."/>
            <person name="Mascher T."/>
            <person name="Medema M.H."/>
            <person name="Devos D.P."/>
            <person name="Kaster A.-K."/>
            <person name="Ovreas L."/>
            <person name="Rohde M."/>
            <person name="Galperin M.Y."/>
            <person name="Jogler C."/>
        </authorList>
    </citation>
    <scope>NUCLEOTIDE SEQUENCE [LARGE SCALE GENOMIC DNA]</scope>
    <source>
        <strain evidence="2 3">Pan54</strain>
    </source>
</reference>
<dbReference type="EMBL" id="SJPG01000001">
    <property type="protein sequence ID" value="TWT61541.1"/>
    <property type="molecule type" value="Genomic_DNA"/>
</dbReference>
<dbReference type="SUPFAM" id="SSF55797">
    <property type="entry name" value="PR-1-like"/>
    <property type="match status" value="2"/>
</dbReference>
<dbReference type="PANTHER" id="PTHR31157">
    <property type="entry name" value="SCP DOMAIN-CONTAINING PROTEIN"/>
    <property type="match status" value="1"/>
</dbReference>
<dbReference type="OrthoDB" id="68195at2"/>
<evidence type="ECO:0000259" key="1">
    <source>
        <dbReference type="Pfam" id="PF00188"/>
    </source>
</evidence>
<accession>A0A5C5XGK7</accession>
<feature type="domain" description="SCP" evidence="1">
    <location>
        <begin position="45"/>
        <end position="171"/>
    </location>
</feature>
<keyword evidence="3" id="KW-1185">Reference proteome</keyword>
<comment type="caution">
    <text evidence="2">The sequence shown here is derived from an EMBL/GenBank/DDBJ whole genome shotgun (WGS) entry which is preliminary data.</text>
</comment>
<evidence type="ECO:0000313" key="2">
    <source>
        <dbReference type="EMBL" id="TWT61541.1"/>
    </source>
</evidence>